<feature type="compositionally biased region" description="Basic and acidic residues" evidence="1">
    <location>
        <begin position="472"/>
        <end position="481"/>
    </location>
</feature>
<proteinExistence type="predicted"/>
<evidence type="ECO:0008006" key="4">
    <source>
        <dbReference type="Google" id="ProtNLM"/>
    </source>
</evidence>
<feature type="compositionally biased region" description="Polar residues" evidence="1">
    <location>
        <begin position="457"/>
        <end position="471"/>
    </location>
</feature>
<evidence type="ECO:0000256" key="1">
    <source>
        <dbReference type="SAM" id="MobiDB-lite"/>
    </source>
</evidence>
<organism evidence="2 3">
    <name type="scientific">Brassica cretica</name>
    <name type="common">Mustard</name>
    <dbReference type="NCBI Taxonomy" id="69181"/>
    <lineage>
        <taxon>Eukaryota</taxon>
        <taxon>Viridiplantae</taxon>
        <taxon>Streptophyta</taxon>
        <taxon>Embryophyta</taxon>
        <taxon>Tracheophyta</taxon>
        <taxon>Spermatophyta</taxon>
        <taxon>Magnoliopsida</taxon>
        <taxon>eudicotyledons</taxon>
        <taxon>Gunneridae</taxon>
        <taxon>Pentapetalae</taxon>
        <taxon>rosids</taxon>
        <taxon>malvids</taxon>
        <taxon>Brassicales</taxon>
        <taxon>Brassicaceae</taxon>
        <taxon>Brassiceae</taxon>
        <taxon>Brassica</taxon>
    </lineage>
</organism>
<evidence type="ECO:0000313" key="2">
    <source>
        <dbReference type="EMBL" id="KAF2605890.1"/>
    </source>
</evidence>
<dbReference type="AlphaFoldDB" id="A0A8S9LCK5"/>
<accession>A0A8S9LCK5</accession>
<feature type="region of interest" description="Disordered" evidence="1">
    <location>
        <begin position="457"/>
        <end position="516"/>
    </location>
</feature>
<dbReference type="EMBL" id="QGKW02000276">
    <property type="protein sequence ID" value="KAF2605890.1"/>
    <property type="molecule type" value="Genomic_DNA"/>
</dbReference>
<evidence type="ECO:0000313" key="3">
    <source>
        <dbReference type="Proteomes" id="UP000712281"/>
    </source>
</evidence>
<reference evidence="2" key="1">
    <citation type="submission" date="2019-12" db="EMBL/GenBank/DDBJ databases">
        <title>Genome sequencing and annotation of Brassica cretica.</title>
        <authorList>
            <person name="Studholme D.J."/>
            <person name="Sarris P.F."/>
        </authorList>
    </citation>
    <scope>NUCLEOTIDE SEQUENCE</scope>
    <source>
        <strain evidence="2">PFS-001/15</strain>
        <tissue evidence="2">Leaf</tissue>
    </source>
</reference>
<gene>
    <name evidence="2" type="ORF">F2Q68_00043872</name>
</gene>
<dbReference type="Proteomes" id="UP000712281">
    <property type="component" value="Unassembled WGS sequence"/>
</dbReference>
<protein>
    <recommendedName>
        <fullName evidence="4">Aspartic peptidase DDI1-type domain-containing protein</fullName>
    </recommendedName>
</protein>
<sequence>MDKAVFHFPGGKGRFWGPDPEYFVAGNRVVKEEKLQEGDFEVESSMSFGSSHWCRPTLRDEHRSMESDKHQSIPAVNHRSTESAASCKTIRIMTHEKFTAKHPHPPKPICVNIDRQKTSVENISEQSEDAPEPMQVDQATVGRTLRKRKEKVPKHLKRRANDKEKDSFTKRILRIPMDKPFEKAYFTHWMRMFFRETKETEADIWRMFNQVREKMRQRITLKKKSDARKIVVMADHLGLKIEPSEDSFTFIDCSQRNSGGFIRNLEVQIGNALVPVDFHVLDIKLNWNSSLLLGRAFMATIGAVCDMQTKKLCLELIDPTIYYDPVRVVKQQTCHMEIGDDPGFIVVCRCDHKAEVESEIETSIDTRPEASTDKKSAAAIDEELEAPIDSDHAKGSINSWENDYYQPSFMIPTATPSKRKICAMEPDEYDEDYREEEIIEYRGLAMEESRVLKSFHQTRGETSIDGNNKTSIDSHHGREQDAREEESTTTEYSSWKEEMNTEYTETSMDMQEHQMA</sequence>
<name>A0A8S9LCK5_BRACR</name>
<dbReference type="Gene3D" id="2.40.70.10">
    <property type="entry name" value="Acid Proteases"/>
    <property type="match status" value="1"/>
</dbReference>
<dbReference type="InterPro" id="IPR021109">
    <property type="entry name" value="Peptidase_aspartic_dom_sf"/>
</dbReference>
<comment type="caution">
    <text evidence="2">The sequence shown here is derived from an EMBL/GenBank/DDBJ whole genome shotgun (WGS) entry which is preliminary data.</text>
</comment>